<accession>A0A518GUK0</accession>
<dbReference type="AlphaFoldDB" id="A0A518GUK0"/>
<sequence>MAAELELAAWDVSGRKLWSRFVEPPWEYAVAGKIVAVDVMGAVSRIDLRTGEPA</sequence>
<keyword evidence="2" id="KW-1185">Reference proteome</keyword>
<proteinExistence type="predicted"/>
<dbReference type="KEGG" id="tpla:ElP_00910"/>
<evidence type="ECO:0000313" key="1">
    <source>
        <dbReference type="EMBL" id="QDV32268.1"/>
    </source>
</evidence>
<name>A0A518GUK0_9BACT</name>
<dbReference type="EMBL" id="CP036426">
    <property type="protein sequence ID" value="QDV32268.1"/>
    <property type="molecule type" value="Genomic_DNA"/>
</dbReference>
<reference evidence="1 2" key="1">
    <citation type="submission" date="2019-02" db="EMBL/GenBank/DDBJ databases">
        <title>Deep-cultivation of Planctomycetes and their phenomic and genomic characterization uncovers novel biology.</title>
        <authorList>
            <person name="Wiegand S."/>
            <person name="Jogler M."/>
            <person name="Boedeker C."/>
            <person name="Pinto D."/>
            <person name="Vollmers J."/>
            <person name="Rivas-Marin E."/>
            <person name="Kohn T."/>
            <person name="Peeters S.H."/>
            <person name="Heuer A."/>
            <person name="Rast P."/>
            <person name="Oberbeckmann S."/>
            <person name="Bunk B."/>
            <person name="Jeske O."/>
            <person name="Meyerdierks A."/>
            <person name="Storesund J.E."/>
            <person name="Kallscheuer N."/>
            <person name="Luecker S."/>
            <person name="Lage O.M."/>
            <person name="Pohl T."/>
            <person name="Merkel B.J."/>
            <person name="Hornburger P."/>
            <person name="Mueller R.-W."/>
            <person name="Bruemmer F."/>
            <person name="Labrenz M."/>
            <person name="Spormann A.M."/>
            <person name="Op den Camp H."/>
            <person name="Overmann J."/>
            <person name="Amann R."/>
            <person name="Jetten M.S.M."/>
            <person name="Mascher T."/>
            <person name="Medema M.H."/>
            <person name="Devos D.P."/>
            <person name="Kaster A.-K."/>
            <person name="Ovreas L."/>
            <person name="Rohde M."/>
            <person name="Galperin M.Y."/>
            <person name="Jogler C."/>
        </authorList>
    </citation>
    <scope>NUCLEOTIDE SEQUENCE [LARGE SCALE GENOMIC DNA]</scope>
    <source>
        <strain evidence="1 2">ElP</strain>
    </source>
</reference>
<evidence type="ECO:0000313" key="2">
    <source>
        <dbReference type="Proteomes" id="UP000317835"/>
    </source>
</evidence>
<gene>
    <name evidence="1" type="ORF">ElP_00910</name>
</gene>
<organism evidence="1 2">
    <name type="scientific">Tautonia plasticadhaerens</name>
    <dbReference type="NCBI Taxonomy" id="2527974"/>
    <lineage>
        <taxon>Bacteria</taxon>
        <taxon>Pseudomonadati</taxon>
        <taxon>Planctomycetota</taxon>
        <taxon>Planctomycetia</taxon>
        <taxon>Isosphaerales</taxon>
        <taxon>Isosphaeraceae</taxon>
        <taxon>Tautonia</taxon>
    </lineage>
</organism>
<protein>
    <submittedName>
        <fullName evidence="1">Uncharacterized protein</fullName>
    </submittedName>
</protein>
<dbReference type="Proteomes" id="UP000317835">
    <property type="component" value="Chromosome"/>
</dbReference>